<keyword evidence="8 15" id="KW-1133">Transmembrane helix</keyword>
<feature type="transmembrane region" description="Helical" evidence="15">
    <location>
        <begin position="191"/>
        <end position="213"/>
    </location>
</feature>
<dbReference type="PRINTS" id="PR01586">
    <property type="entry name" value="TWIKCHANNEL"/>
</dbReference>
<sequence>MGLELFSMQNQLLAQIRTNAETMRETNKRLLVGLGVMLIYLFIGAMVFCRIESPLERIEMETYLEYRAKWTERLVGLGIREADIDQLFVDIRDASLNGIWMEKNVTNDPNWTLGSAFFFAGTLITTVGYGRVSPRTAHGKLFTIVYCMVGIPLSLALLSALVTRMKQPSVWLRSKLNAKLGHLFGESQLQLFHLGAVFGLLLVFAFIIPSWFFTNIEEDWSFLDAFYYCFVSLTTIGLGDYQPGDGPDVEFRGFYKFVATIYLLFGLCCMMLFLSSLYDLPQFNISKFFLVRDGAYFDEDRGLAGDLSGQQYTKFTPETPTAIQNGY</sequence>
<dbReference type="InterPro" id="IPR013099">
    <property type="entry name" value="K_chnl_dom"/>
</dbReference>
<evidence type="ECO:0000256" key="9">
    <source>
        <dbReference type="ARBA" id="ARBA00023065"/>
    </source>
</evidence>
<dbReference type="GO" id="GO:0015271">
    <property type="term" value="F:outward rectifier potassium channel activity"/>
    <property type="evidence" value="ECO:0007669"/>
    <property type="project" value="TreeGrafter"/>
</dbReference>
<dbReference type="Gene3D" id="1.10.287.70">
    <property type="match status" value="1"/>
</dbReference>
<evidence type="ECO:0000256" key="2">
    <source>
        <dbReference type="ARBA" id="ARBA00006666"/>
    </source>
</evidence>
<dbReference type="Proteomes" id="UP001177023">
    <property type="component" value="Unassembled WGS sequence"/>
</dbReference>
<comment type="similarity">
    <text evidence="2 14">Belongs to the two pore domain potassium channel (TC 1.A.1.8) family.</text>
</comment>
<protein>
    <recommendedName>
        <fullName evidence="16">Potassium channel domain-containing protein</fullName>
    </recommendedName>
</protein>
<dbReference type="GO" id="GO:0005886">
    <property type="term" value="C:plasma membrane"/>
    <property type="evidence" value="ECO:0007669"/>
    <property type="project" value="TreeGrafter"/>
</dbReference>
<evidence type="ECO:0000256" key="8">
    <source>
        <dbReference type="ARBA" id="ARBA00022989"/>
    </source>
</evidence>
<organism evidence="17 18">
    <name type="scientific">Mesorhabditis spiculigera</name>
    <dbReference type="NCBI Taxonomy" id="96644"/>
    <lineage>
        <taxon>Eukaryota</taxon>
        <taxon>Metazoa</taxon>
        <taxon>Ecdysozoa</taxon>
        <taxon>Nematoda</taxon>
        <taxon>Chromadorea</taxon>
        <taxon>Rhabditida</taxon>
        <taxon>Rhabditina</taxon>
        <taxon>Rhabditomorpha</taxon>
        <taxon>Rhabditoidea</taxon>
        <taxon>Rhabditidae</taxon>
        <taxon>Mesorhabditinae</taxon>
        <taxon>Mesorhabditis</taxon>
    </lineage>
</organism>
<feature type="transmembrane region" description="Helical" evidence="15">
    <location>
        <begin position="111"/>
        <end position="129"/>
    </location>
</feature>
<dbReference type="InterPro" id="IPR003092">
    <property type="entry name" value="2pore_dom_K_chnl_TASK"/>
</dbReference>
<dbReference type="PRINTS" id="PR01333">
    <property type="entry name" value="2POREKCHANEL"/>
</dbReference>
<keyword evidence="12 14" id="KW-0407">Ion channel</keyword>
<evidence type="ECO:0000256" key="14">
    <source>
        <dbReference type="RuleBase" id="RU003857"/>
    </source>
</evidence>
<feature type="transmembrane region" description="Helical" evidence="15">
    <location>
        <begin position="254"/>
        <end position="278"/>
    </location>
</feature>
<feature type="transmembrane region" description="Helical" evidence="15">
    <location>
        <begin position="30"/>
        <end position="48"/>
    </location>
</feature>
<dbReference type="EMBL" id="CATQJA010002664">
    <property type="protein sequence ID" value="CAJ0582709.1"/>
    <property type="molecule type" value="Genomic_DNA"/>
</dbReference>
<feature type="non-terminal residue" evidence="17">
    <location>
        <position position="1"/>
    </location>
</feature>
<keyword evidence="10 15" id="KW-0472">Membrane</keyword>
<feature type="domain" description="Potassium channel" evidence="16">
    <location>
        <begin position="109"/>
        <end position="166"/>
    </location>
</feature>
<keyword evidence="7" id="KW-0630">Potassium</keyword>
<keyword evidence="3 14" id="KW-0813">Transport</keyword>
<evidence type="ECO:0000256" key="3">
    <source>
        <dbReference type="ARBA" id="ARBA00022448"/>
    </source>
</evidence>
<evidence type="ECO:0000256" key="11">
    <source>
        <dbReference type="ARBA" id="ARBA00023180"/>
    </source>
</evidence>
<accession>A0AA36G986</accession>
<evidence type="ECO:0000256" key="6">
    <source>
        <dbReference type="ARBA" id="ARBA00022826"/>
    </source>
</evidence>
<evidence type="ECO:0000313" key="17">
    <source>
        <dbReference type="EMBL" id="CAJ0582709.1"/>
    </source>
</evidence>
<feature type="transmembrane region" description="Helical" evidence="15">
    <location>
        <begin position="141"/>
        <end position="162"/>
    </location>
</feature>
<dbReference type="GO" id="GO:0030322">
    <property type="term" value="P:stabilization of membrane potential"/>
    <property type="evidence" value="ECO:0007669"/>
    <property type="project" value="TreeGrafter"/>
</dbReference>
<dbReference type="PIRSF" id="PIRSF038061">
    <property type="entry name" value="K_channel_subfamily_K_type"/>
    <property type="match status" value="1"/>
</dbReference>
<keyword evidence="11" id="KW-0325">Glycoprotein</keyword>
<proteinExistence type="inferred from homology"/>
<evidence type="ECO:0000256" key="7">
    <source>
        <dbReference type="ARBA" id="ARBA00022958"/>
    </source>
</evidence>
<feature type="glycosylation site" description="N-linked (GlcNAc...) asparagine" evidence="13">
    <location>
        <position position="104"/>
    </location>
</feature>
<feature type="transmembrane region" description="Helical" evidence="15">
    <location>
        <begin position="225"/>
        <end position="242"/>
    </location>
</feature>
<evidence type="ECO:0000313" key="18">
    <source>
        <dbReference type="Proteomes" id="UP001177023"/>
    </source>
</evidence>
<gene>
    <name evidence="17" type="ORF">MSPICULIGERA_LOCUS20839</name>
</gene>
<dbReference type="AlphaFoldDB" id="A0AA36G986"/>
<evidence type="ECO:0000256" key="15">
    <source>
        <dbReference type="SAM" id="Phobius"/>
    </source>
</evidence>
<comment type="subcellular location">
    <subcellularLocation>
        <location evidence="1">Membrane</location>
        <topology evidence="1">Multi-pass membrane protein</topology>
    </subcellularLocation>
</comment>
<dbReference type="PANTHER" id="PTHR11003:SF249">
    <property type="entry name" value="TWO PORE POTASSIUM CHANNEL PROTEIN SUP-9"/>
    <property type="match status" value="1"/>
</dbReference>
<evidence type="ECO:0000256" key="4">
    <source>
        <dbReference type="ARBA" id="ARBA00022538"/>
    </source>
</evidence>
<feature type="domain" description="Potassium channel" evidence="16">
    <location>
        <begin position="203"/>
        <end position="277"/>
    </location>
</feature>
<dbReference type="SUPFAM" id="SSF81324">
    <property type="entry name" value="Voltage-gated potassium channels"/>
    <property type="match status" value="2"/>
</dbReference>
<dbReference type="GO" id="GO:0022841">
    <property type="term" value="F:potassium ion leak channel activity"/>
    <property type="evidence" value="ECO:0007669"/>
    <property type="project" value="TreeGrafter"/>
</dbReference>
<comment type="caution">
    <text evidence="17">The sequence shown here is derived from an EMBL/GenBank/DDBJ whole genome shotgun (WGS) entry which is preliminary data.</text>
</comment>
<dbReference type="InterPro" id="IPR003280">
    <property type="entry name" value="2pore_dom_K_chnl"/>
</dbReference>
<keyword evidence="9 14" id="KW-0406">Ion transport</keyword>
<evidence type="ECO:0000259" key="16">
    <source>
        <dbReference type="Pfam" id="PF07885"/>
    </source>
</evidence>
<dbReference type="PANTHER" id="PTHR11003">
    <property type="entry name" value="POTASSIUM CHANNEL, SUBFAMILY K"/>
    <property type="match status" value="1"/>
</dbReference>
<keyword evidence="4" id="KW-0633">Potassium transport</keyword>
<evidence type="ECO:0000256" key="13">
    <source>
        <dbReference type="PIRSR" id="PIRSR038061-1"/>
    </source>
</evidence>
<keyword evidence="18" id="KW-1185">Reference proteome</keyword>
<keyword evidence="5 14" id="KW-0812">Transmembrane</keyword>
<keyword evidence="6" id="KW-0631">Potassium channel</keyword>
<dbReference type="InterPro" id="IPR005408">
    <property type="entry name" value="2pore_dom_K_chnl_TWIK"/>
</dbReference>
<dbReference type="Pfam" id="PF07885">
    <property type="entry name" value="Ion_trans_2"/>
    <property type="match status" value="2"/>
</dbReference>
<name>A0AA36G986_9BILA</name>
<evidence type="ECO:0000256" key="12">
    <source>
        <dbReference type="ARBA" id="ARBA00023303"/>
    </source>
</evidence>
<evidence type="ECO:0000256" key="5">
    <source>
        <dbReference type="ARBA" id="ARBA00022692"/>
    </source>
</evidence>
<reference evidence="17" key="1">
    <citation type="submission" date="2023-06" db="EMBL/GenBank/DDBJ databases">
        <authorList>
            <person name="Delattre M."/>
        </authorList>
    </citation>
    <scope>NUCLEOTIDE SEQUENCE</scope>
    <source>
        <strain evidence="17">AF72</strain>
    </source>
</reference>
<evidence type="ECO:0000256" key="10">
    <source>
        <dbReference type="ARBA" id="ARBA00023136"/>
    </source>
</evidence>
<evidence type="ECO:0000256" key="1">
    <source>
        <dbReference type="ARBA" id="ARBA00004141"/>
    </source>
</evidence>